<dbReference type="EMBL" id="JAUSWN010000001">
    <property type="protein sequence ID" value="MDQ0478376.1"/>
    <property type="molecule type" value="Genomic_DNA"/>
</dbReference>
<name>A0ABU0JQ53_HATLI</name>
<dbReference type="InterPro" id="IPR014202">
    <property type="entry name" value="Spore_II_R"/>
</dbReference>
<organism evidence="1 2">
    <name type="scientific">Hathewaya limosa</name>
    <name type="common">Clostridium limosum</name>
    <dbReference type="NCBI Taxonomy" id="1536"/>
    <lineage>
        <taxon>Bacteria</taxon>
        <taxon>Bacillati</taxon>
        <taxon>Bacillota</taxon>
        <taxon>Clostridia</taxon>
        <taxon>Eubacteriales</taxon>
        <taxon>Clostridiaceae</taxon>
        <taxon>Hathewaya</taxon>
    </lineage>
</organism>
<accession>A0ABU0JQ53</accession>
<dbReference type="Proteomes" id="UP001224418">
    <property type="component" value="Unassembled WGS sequence"/>
</dbReference>
<gene>
    <name evidence="1" type="ORF">QOZ93_000077</name>
</gene>
<evidence type="ECO:0000313" key="1">
    <source>
        <dbReference type="EMBL" id="MDQ0478376.1"/>
    </source>
</evidence>
<evidence type="ECO:0000313" key="2">
    <source>
        <dbReference type="Proteomes" id="UP001224418"/>
    </source>
</evidence>
<sequence>MKRLIIFITIGLFLCGIFYNSKQVSAEGDNNTLEDISSKIIRFHVIANSDTEDDQSLKLKVRDKVLEYISPKLKECKNIDESRKIMKENNDTIINICNETIKDLGYKYSVKTTLGRENFPVKTYGNITLPQGNYEAYRIVIGTGEGHNWWCIMFPPLCFADVTKVEVDEKKAENEMKTVLDDKEYNFINNKKSNVKVKFKVLELLNK</sequence>
<proteinExistence type="predicted"/>
<dbReference type="RefSeq" id="WP_111943916.1">
    <property type="nucleotide sequence ID" value="NZ_BAAACJ010000024.1"/>
</dbReference>
<reference evidence="1 2" key="1">
    <citation type="submission" date="2023-07" db="EMBL/GenBank/DDBJ databases">
        <title>Genomic Encyclopedia of Type Strains, Phase IV (KMG-IV): sequencing the most valuable type-strain genomes for metagenomic binning, comparative biology and taxonomic classification.</title>
        <authorList>
            <person name="Goeker M."/>
        </authorList>
    </citation>
    <scope>NUCLEOTIDE SEQUENCE [LARGE SCALE GENOMIC DNA]</scope>
    <source>
        <strain evidence="1 2">DSM 1400</strain>
    </source>
</reference>
<comment type="caution">
    <text evidence="1">The sequence shown here is derived from an EMBL/GenBank/DDBJ whole genome shotgun (WGS) entry which is preliminary data.</text>
</comment>
<dbReference type="Pfam" id="PF09551">
    <property type="entry name" value="Spore_II_R"/>
    <property type="match status" value="1"/>
</dbReference>
<dbReference type="NCBIfam" id="TIGR02837">
    <property type="entry name" value="spore_II_R"/>
    <property type="match status" value="1"/>
</dbReference>
<protein>
    <submittedName>
        <fullName evidence="1">Stage II sporulation protein R</fullName>
    </submittedName>
</protein>
<keyword evidence="2" id="KW-1185">Reference proteome</keyword>